<feature type="region of interest" description="Disordered" evidence="4">
    <location>
        <begin position="193"/>
        <end position="212"/>
    </location>
</feature>
<keyword evidence="3" id="KW-0342">GTP-binding</keyword>
<gene>
    <name evidence="5" type="ORF">TrCOL_g667</name>
</gene>
<dbReference type="InterPro" id="IPR050209">
    <property type="entry name" value="Rab_GTPases_membrane_traffic"/>
</dbReference>
<dbReference type="InterPro" id="IPR001806">
    <property type="entry name" value="Small_GTPase"/>
</dbReference>
<accession>A0A9W7GLC4</accession>
<evidence type="ECO:0000256" key="1">
    <source>
        <dbReference type="ARBA" id="ARBA00006270"/>
    </source>
</evidence>
<dbReference type="Proteomes" id="UP001165065">
    <property type="component" value="Unassembled WGS sequence"/>
</dbReference>
<proteinExistence type="inferred from homology"/>
<dbReference type="PRINTS" id="PR00449">
    <property type="entry name" value="RASTRNSFRMNG"/>
</dbReference>
<keyword evidence="6" id="KW-1185">Reference proteome</keyword>
<dbReference type="Pfam" id="PF00071">
    <property type="entry name" value="Ras"/>
    <property type="match status" value="1"/>
</dbReference>
<name>A0A9W7GLC4_9STRA</name>
<evidence type="ECO:0000256" key="2">
    <source>
        <dbReference type="ARBA" id="ARBA00022741"/>
    </source>
</evidence>
<dbReference type="PANTHER" id="PTHR47979">
    <property type="entry name" value="DRAB11-RELATED"/>
    <property type="match status" value="1"/>
</dbReference>
<dbReference type="PROSITE" id="PS51419">
    <property type="entry name" value="RAB"/>
    <property type="match status" value="1"/>
</dbReference>
<reference evidence="6" key="1">
    <citation type="journal article" date="2023" name="Commun. Biol.">
        <title>Genome analysis of Parmales, the sister group of diatoms, reveals the evolutionary specialization of diatoms from phago-mixotrophs to photoautotrophs.</title>
        <authorList>
            <person name="Ban H."/>
            <person name="Sato S."/>
            <person name="Yoshikawa S."/>
            <person name="Yamada K."/>
            <person name="Nakamura Y."/>
            <person name="Ichinomiya M."/>
            <person name="Sato N."/>
            <person name="Blanc-Mathieu R."/>
            <person name="Endo H."/>
            <person name="Kuwata A."/>
            <person name="Ogata H."/>
        </authorList>
    </citation>
    <scope>NUCLEOTIDE SEQUENCE [LARGE SCALE GENOMIC DNA]</scope>
</reference>
<dbReference type="CDD" id="cd00154">
    <property type="entry name" value="Rab"/>
    <property type="match status" value="1"/>
</dbReference>
<evidence type="ECO:0000313" key="5">
    <source>
        <dbReference type="EMBL" id="GMI45960.1"/>
    </source>
</evidence>
<dbReference type="AlphaFoldDB" id="A0A9W7GLC4"/>
<dbReference type="GO" id="GO:0005525">
    <property type="term" value="F:GTP binding"/>
    <property type="evidence" value="ECO:0007669"/>
    <property type="project" value="UniProtKB-KW"/>
</dbReference>
<dbReference type="SMART" id="SM00173">
    <property type="entry name" value="RAS"/>
    <property type="match status" value="1"/>
</dbReference>
<protein>
    <submittedName>
        <fullName evidence="5">Uncharacterized protein</fullName>
    </submittedName>
</protein>
<dbReference type="FunFam" id="3.40.50.300:FF:001072">
    <property type="entry name" value="Rab family GTPase"/>
    <property type="match status" value="1"/>
</dbReference>
<sequence length="248" mass="27960">MTTSSPISEFKAFEDERYDYIFKLVVVGDSGVGKSSMVNQFCHESFVVDLKSTIGVEFNVKTVTVNGKIIKSQLWDTAGQERYRSVAASYYRGALGAVLAFDVTYPKSFHNLPFWIDEVRRFCPDAKILLVGNKTDLKDLRVVTHADAFEFAASNNLMYVESSAKDNSSVGYAFQKLLGEVQSDRELAMKAQQTFSNVSTRNPEEKKPTVGETIKLEMKRKEEKRKLGKLDKFGIRRDLGKERGNSCC</sequence>
<keyword evidence="2" id="KW-0547">Nucleotide-binding</keyword>
<dbReference type="SMART" id="SM00174">
    <property type="entry name" value="RHO"/>
    <property type="match status" value="1"/>
</dbReference>
<dbReference type="InterPro" id="IPR027417">
    <property type="entry name" value="P-loop_NTPase"/>
</dbReference>
<dbReference type="PROSITE" id="PS51420">
    <property type="entry name" value="RHO"/>
    <property type="match status" value="1"/>
</dbReference>
<dbReference type="OrthoDB" id="191883at2759"/>
<dbReference type="GO" id="GO:0003924">
    <property type="term" value="F:GTPase activity"/>
    <property type="evidence" value="ECO:0007669"/>
    <property type="project" value="InterPro"/>
</dbReference>
<dbReference type="SUPFAM" id="SSF52540">
    <property type="entry name" value="P-loop containing nucleoside triphosphate hydrolases"/>
    <property type="match status" value="1"/>
</dbReference>
<dbReference type="Gene3D" id="3.40.50.300">
    <property type="entry name" value="P-loop containing nucleotide triphosphate hydrolases"/>
    <property type="match status" value="1"/>
</dbReference>
<evidence type="ECO:0000256" key="3">
    <source>
        <dbReference type="ARBA" id="ARBA00023134"/>
    </source>
</evidence>
<dbReference type="SMART" id="SM00176">
    <property type="entry name" value="RAN"/>
    <property type="match status" value="1"/>
</dbReference>
<feature type="compositionally biased region" description="Basic and acidic residues" evidence="4">
    <location>
        <begin position="202"/>
        <end position="212"/>
    </location>
</feature>
<dbReference type="PROSITE" id="PS51421">
    <property type="entry name" value="RAS"/>
    <property type="match status" value="1"/>
</dbReference>
<dbReference type="SMART" id="SM00175">
    <property type="entry name" value="RAB"/>
    <property type="match status" value="1"/>
</dbReference>
<comment type="caution">
    <text evidence="5">The sequence shown here is derived from an EMBL/GenBank/DDBJ whole genome shotgun (WGS) entry which is preliminary data.</text>
</comment>
<evidence type="ECO:0000313" key="6">
    <source>
        <dbReference type="Proteomes" id="UP001165065"/>
    </source>
</evidence>
<evidence type="ECO:0000256" key="4">
    <source>
        <dbReference type="SAM" id="MobiDB-lite"/>
    </source>
</evidence>
<dbReference type="EMBL" id="BRYA01000273">
    <property type="protein sequence ID" value="GMI45960.1"/>
    <property type="molecule type" value="Genomic_DNA"/>
</dbReference>
<organism evidence="5 6">
    <name type="scientific">Triparma columacea</name>
    <dbReference type="NCBI Taxonomy" id="722753"/>
    <lineage>
        <taxon>Eukaryota</taxon>
        <taxon>Sar</taxon>
        <taxon>Stramenopiles</taxon>
        <taxon>Ochrophyta</taxon>
        <taxon>Bolidophyceae</taxon>
        <taxon>Parmales</taxon>
        <taxon>Triparmaceae</taxon>
        <taxon>Triparma</taxon>
    </lineage>
</organism>
<comment type="similarity">
    <text evidence="1">Belongs to the small GTPase superfamily. Rab family.</text>
</comment>
<dbReference type="InterPro" id="IPR005225">
    <property type="entry name" value="Small_GTP-bd"/>
</dbReference>
<dbReference type="NCBIfam" id="TIGR00231">
    <property type="entry name" value="small_GTP"/>
    <property type="match status" value="1"/>
</dbReference>